<dbReference type="Proteomes" id="UP000007264">
    <property type="component" value="Unassembled WGS sequence"/>
</dbReference>
<proteinExistence type="predicted"/>
<dbReference type="InterPro" id="IPR039633">
    <property type="entry name" value="PAP"/>
</dbReference>
<evidence type="ECO:0000259" key="3">
    <source>
        <dbReference type="Pfam" id="PF04755"/>
    </source>
</evidence>
<comment type="caution">
    <text evidence="4">The sequence shown here is derived from an EMBL/GenBank/DDBJ whole genome shotgun (WGS) entry which is preliminary data.</text>
</comment>
<evidence type="ECO:0000256" key="2">
    <source>
        <dbReference type="ARBA" id="ARBA00022640"/>
    </source>
</evidence>
<feature type="domain" description="Plastid lipid-associated protein/fibrillin conserved" evidence="3">
    <location>
        <begin position="26"/>
        <end position="150"/>
    </location>
</feature>
<dbReference type="RefSeq" id="XP_005648148.1">
    <property type="nucleotide sequence ID" value="XM_005648091.1"/>
</dbReference>
<dbReference type="eggNOG" id="ENOG502QVAR">
    <property type="taxonomic scope" value="Eukaryota"/>
</dbReference>
<evidence type="ECO:0000313" key="5">
    <source>
        <dbReference type="Proteomes" id="UP000007264"/>
    </source>
</evidence>
<name>I0YYY5_COCSC</name>
<dbReference type="Pfam" id="PF04755">
    <property type="entry name" value="PAP_fibrillin"/>
    <property type="match status" value="1"/>
</dbReference>
<evidence type="ECO:0000256" key="1">
    <source>
        <dbReference type="ARBA" id="ARBA00004474"/>
    </source>
</evidence>
<sequence length="198" mass="21878">MSASCGPLDTLIKKFTNRDQGRRKAAELRLLTAIESTQRGLTASPSSKQDILDAVSELEDIGRCTVTTGSDLSATWRLLYTTEKETLFILKNAGWLGKEAGEVFQVIDVENGSLNNVITFQPNGFFIVDSSLDVVGEQRTEFKFRGAKVKLGNRPFSLPPFGQGWFDTVYLGRSLRVAKDIRGDTLVVERDGPPKSFL</sequence>
<dbReference type="AlphaFoldDB" id="I0YYY5"/>
<evidence type="ECO:0000313" key="4">
    <source>
        <dbReference type="EMBL" id="EIE23604.1"/>
    </source>
</evidence>
<keyword evidence="2" id="KW-0934">Plastid</keyword>
<dbReference type="KEGG" id="csl:COCSUDRAFT_33137"/>
<dbReference type="PANTHER" id="PTHR31906">
    <property type="entry name" value="PLASTID-LIPID-ASSOCIATED PROTEIN 4, CHLOROPLASTIC-RELATED"/>
    <property type="match status" value="1"/>
</dbReference>
<dbReference type="EMBL" id="AGSI01000007">
    <property type="protein sequence ID" value="EIE23604.1"/>
    <property type="molecule type" value="Genomic_DNA"/>
</dbReference>
<organism evidence="4 5">
    <name type="scientific">Coccomyxa subellipsoidea (strain C-169)</name>
    <name type="common">Green microalga</name>
    <dbReference type="NCBI Taxonomy" id="574566"/>
    <lineage>
        <taxon>Eukaryota</taxon>
        <taxon>Viridiplantae</taxon>
        <taxon>Chlorophyta</taxon>
        <taxon>core chlorophytes</taxon>
        <taxon>Trebouxiophyceae</taxon>
        <taxon>Trebouxiophyceae incertae sedis</taxon>
        <taxon>Coccomyxaceae</taxon>
        <taxon>Coccomyxa</taxon>
        <taxon>Coccomyxa subellipsoidea</taxon>
    </lineage>
</organism>
<dbReference type="GO" id="GO:0009536">
    <property type="term" value="C:plastid"/>
    <property type="evidence" value="ECO:0007669"/>
    <property type="project" value="UniProtKB-SubCell"/>
</dbReference>
<reference evidence="4 5" key="1">
    <citation type="journal article" date="2012" name="Genome Biol.">
        <title>The genome of the polar eukaryotic microalga coccomyxa subellipsoidea reveals traits of cold adaptation.</title>
        <authorList>
            <person name="Blanc G."/>
            <person name="Agarkova I."/>
            <person name="Grimwood J."/>
            <person name="Kuo A."/>
            <person name="Brueggeman A."/>
            <person name="Dunigan D."/>
            <person name="Gurnon J."/>
            <person name="Ladunga I."/>
            <person name="Lindquist E."/>
            <person name="Lucas S."/>
            <person name="Pangilinan J."/>
            <person name="Proschold T."/>
            <person name="Salamov A."/>
            <person name="Schmutz J."/>
            <person name="Weeks D."/>
            <person name="Yamada T."/>
            <person name="Claverie J.M."/>
            <person name="Grigoriev I."/>
            <person name="Van Etten J."/>
            <person name="Lomsadze A."/>
            <person name="Borodovsky M."/>
        </authorList>
    </citation>
    <scope>NUCLEOTIDE SEQUENCE [LARGE SCALE GENOMIC DNA]</scope>
    <source>
        <strain evidence="4 5">C-169</strain>
    </source>
</reference>
<dbReference type="GeneID" id="17041596"/>
<comment type="subcellular location">
    <subcellularLocation>
        <location evidence="1">Plastid</location>
    </subcellularLocation>
</comment>
<accession>I0YYY5</accession>
<protein>
    <submittedName>
        <fullName evidence="4">PAP fibrillin</fullName>
    </submittedName>
</protein>
<gene>
    <name evidence="4" type="ORF">COCSUDRAFT_33137</name>
</gene>
<dbReference type="InterPro" id="IPR006843">
    <property type="entry name" value="PAP/fibrillin_dom"/>
</dbReference>
<dbReference type="OrthoDB" id="423069at2759"/>
<keyword evidence="5" id="KW-1185">Reference proteome</keyword>